<keyword evidence="2" id="KW-0489">Methyltransferase</keyword>
<gene>
    <name evidence="2" type="ORF">HD601_003423</name>
</gene>
<accession>A0A7W9LM32</accession>
<sequence length="254" mass="26579">MPFDYDAELRYLDPPFRETLAIGPADRVLDVGCGSGRTTRDAARIATAGRVLGVDVAPARIDEARGLAAREGLRNVAFETADAQAQPFPEGGFDLVMSRFGTMFFADPAAAFANLARATRPGGRLAMIVWQGRAANAWAGPLIAAILGGAEPDRGDDGAFSLADPGATRALLESAGYGDVGFAAVERPVWYGDGVDAAFEAVLQLREPQGALAGFDGAGLAAARERLRAHLAAHATPDGVLYDARAWIVTAVRP</sequence>
<dbReference type="GO" id="GO:0032259">
    <property type="term" value="P:methylation"/>
    <property type="evidence" value="ECO:0007669"/>
    <property type="project" value="UniProtKB-KW"/>
</dbReference>
<evidence type="ECO:0000313" key="3">
    <source>
        <dbReference type="Proteomes" id="UP000542813"/>
    </source>
</evidence>
<dbReference type="Proteomes" id="UP000542813">
    <property type="component" value="Unassembled WGS sequence"/>
</dbReference>
<protein>
    <submittedName>
        <fullName evidence="2">SAM-dependent methyltransferase</fullName>
    </submittedName>
</protein>
<dbReference type="InterPro" id="IPR029063">
    <property type="entry name" value="SAM-dependent_MTases_sf"/>
</dbReference>
<keyword evidence="3" id="KW-1185">Reference proteome</keyword>
<name>A0A7W9LM32_9ACTN</name>
<dbReference type="Pfam" id="PF13649">
    <property type="entry name" value="Methyltransf_25"/>
    <property type="match status" value="1"/>
</dbReference>
<dbReference type="InterPro" id="IPR041698">
    <property type="entry name" value="Methyltransf_25"/>
</dbReference>
<dbReference type="GO" id="GO:0008168">
    <property type="term" value="F:methyltransferase activity"/>
    <property type="evidence" value="ECO:0007669"/>
    <property type="project" value="UniProtKB-KW"/>
</dbReference>
<keyword evidence="2" id="KW-0808">Transferase</keyword>
<dbReference type="CDD" id="cd02440">
    <property type="entry name" value="AdoMet_MTases"/>
    <property type="match status" value="1"/>
</dbReference>
<evidence type="ECO:0000313" key="2">
    <source>
        <dbReference type="EMBL" id="MBB5788848.1"/>
    </source>
</evidence>
<feature type="domain" description="Methyltransferase" evidence="1">
    <location>
        <begin position="28"/>
        <end position="123"/>
    </location>
</feature>
<dbReference type="Gene3D" id="3.40.50.150">
    <property type="entry name" value="Vaccinia Virus protein VP39"/>
    <property type="match status" value="1"/>
</dbReference>
<proteinExistence type="predicted"/>
<dbReference type="PANTHER" id="PTHR43591">
    <property type="entry name" value="METHYLTRANSFERASE"/>
    <property type="match status" value="1"/>
</dbReference>
<comment type="caution">
    <text evidence="2">The sequence shown here is derived from an EMBL/GenBank/DDBJ whole genome shotgun (WGS) entry which is preliminary data.</text>
</comment>
<dbReference type="SUPFAM" id="SSF53335">
    <property type="entry name" value="S-adenosyl-L-methionine-dependent methyltransferases"/>
    <property type="match status" value="1"/>
</dbReference>
<reference evidence="2 3" key="1">
    <citation type="submission" date="2020-08" db="EMBL/GenBank/DDBJ databases">
        <title>Sequencing the genomes of 1000 actinobacteria strains.</title>
        <authorList>
            <person name="Klenk H.-P."/>
        </authorList>
    </citation>
    <scope>NUCLEOTIDE SEQUENCE [LARGE SCALE GENOMIC DNA]</scope>
    <source>
        <strain evidence="2 3">DSM 102122</strain>
    </source>
</reference>
<organism evidence="2 3">
    <name type="scientific">Jiangella mangrovi</name>
    <dbReference type="NCBI Taxonomy" id="1524084"/>
    <lineage>
        <taxon>Bacteria</taxon>
        <taxon>Bacillati</taxon>
        <taxon>Actinomycetota</taxon>
        <taxon>Actinomycetes</taxon>
        <taxon>Jiangellales</taxon>
        <taxon>Jiangellaceae</taxon>
        <taxon>Jiangella</taxon>
    </lineage>
</organism>
<dbReference type="EMBL" id="JACHMM010000001">
    <property type="protein sequence ID" value="MBB5788848.1"/>
    <property type="molecule type" value="Genomic_DNA"/>
</dbReference>
<dbReference type="RefSeq" id="WP_184823785.1">
    <property type="nucleotide sequence ID" value="NZ_JACHMM010000001.1"/>
</dbReference>
<dbReference type="AlphaFoldDB" id="A0A7W9LM32"/>
<evidence type="ECO:0000259" key="1">
    <source>
        <dbReference type="Pfam" id="PF13649"/>
    </source>
</evidence>